<feature type="region of interest" description="Disordered" evidence="1">
    <location>
        <begin position="418"/>
        <end position="447"/>
    </location>
</feature>
<protein>
    <submittedName>
        <fullName evidence="2">Uncharacterized protein</fullName>
    </submittedName>
</protein>
<reference evidence="2" key="1">
    <citation type="submission" date="2023-03" db="EMBL/GenBank/DDBJ databases">
        <title>Massive genome expansion in bonnet fungi (Mycena s.s.) driven by repeated elements and novel gene families across ecological guilds.</title>
        <authorList>
            <consortium name="Lawrence Berkeley National Laboratory"/>
            <person name="Harder C.B."/>
            <person name="Miyauchi S."/>
            <person name="Viragh M."/>
            <person name="Kuo A."/>
            <person name="Thoen E."/>
            <person name="Andreopoulos B."/>
            <person name="Lu D."/>
            <person name="Skrede I."/>
            <person name="Drula E."/>
            <person name="Henrissat B."/>
            <person name="Morin E."/>
            <person name="Kohler A."/>
            <person name="Barry K."/>
            <person name="LaButti K."/>
            <person name="Morin E."/>
            <person name="Salamov A."/>
            <person name="Lipzen A."/>
            <person name="Mereny Z."/>
            <person name="Hegedus B."/>
            <person name="Baldrian P."/>
            <person name="Stursova M."/>
            <person name="Weitz H."/>
            <person name="Taylor A."/>
            <person name="Grigoriev I.V."/>
            <person name="Nagy L.G."/>
            <person name="Martin F."/>
            <person name="Kauserud H."/>
        </authorList>
    </citation>
    <scope>NUCLEOTIDE SEQUENCE</scope>
    <source>
        <strain evidence="2">CBHHK002</strain>
    </source>
</reference>
<feature type="compositionally biased region" description="Basic and acidic residues" evidence="1">
    <location>
        <begin position="273"/>
        <end position="294"/>
    </location>
</feature>
<organism evidence="2 3">
    <name type="scientific">Mycena albidolilacea</name>
    <dbReference type="NCBI Taxonomy" id="1033008"/>
    <lineage>
        <taxon>Eukaryota</taxon>
        <taxon>Fungi</taxon>
        <taxon>Dikarya</taxon>
        <taxon>Basidiomycota</taxon>
        <taxon>Agaricomycotina</taxon>
        <taxon>Agaricomycetes</taxon>
        <taxon>Agaricomycetidae</taxon>
        <taxon>Agaricales</taxon>
        <taxon>Marasmiineae</taxon>
        <taxon>Mycenaceae</taxon>
        <taxon>Mycena</taxon>
    </lineage>
</organism>
<evidence type="ECO:0000313" key="2">
    <source>
        <dbReference type="EMBL" id="KAJ7300971.1"/>
    </source>
</evidence>
<evidence type="ECO:0000256" key="1">
    <source>
        <dbReference type="SAM" id="MobiDB-lite"/>
    </source>
</evidence>
<comment type="caution">
    <text evidence="2">The sequence shown here is derived from an EMBL/GenBank/DDBJ whole genome shotgun (WGS) entry which is preliminary data.</text>
</comment>
<evidence type="ECO:0000313" key="3">
    <source>
        <dbReference type="Proteomes" id="UP001218218"/>
    </source>
</evidence>
<sequence>MEVPGCIMEVLGSSWWKWSRDGRMKPRRHSRQSENAWPNIKPLESQMGRWVRFQVVGGTWEPCLEIGFGDQDMKNNEDGNGQERGFSNKAAQIIQCLEQRKKLPWSSYMLRNPPNLGVHGNGIIDLEARADPGVVIAGLWLKSHVRKHIDTTCSAKNAHSEAGHVGDIGRLVMVTSHGWQRCCEGSGAGSVDGFHFRVPSLRRRAAARSWSHEGKTSLASTTVKCTGSYRIGWAHKFKLELPEALDKTKVRRRKEGHNLGRLQSSVDSVSDGDDSKESKVAQDNKNLATREHVGRTSSKSNPGPKNTYAVEYCLEEKRHKPNAVGRVKSWGHVESMELVLNRRERLMPSQSRGPPRYNILVVGLHVFAAPAPPLPVAPETSLLALAKTFPVSKYLYPPADTLPWPSLAIHLPLPFKHDASPPAAPRTRSTTGTQRSASISGPQHIIGASGLGGGTPGPVVVALVSAGEVVCEGDELVVGEGCPRHKDTEMHPRLCVVHAVVLTHLPIPLPFPFAYIRPHLCIRPTITPYPGPLPSRAPRIQGQALASLLLLVPYDTPDPQDPRHLWKNPWAEGRGRCRGECAAVHAVTSAVTWKWTQRRERYSHKRGKEGRCARWLQAGRMYGGSVPKQREQCGDEQCRAAWETSSPVGKCGESGEGEGSEVAVCRRRKGAMHARASRAQMRERAVGGLLTWKRARVEGAVWPWERGDA</sequence>
<dbReference type="Proteomes" id="UP001218218">
    <property type="component" value="Unassembled WGS sequence"/>
</dbReference>
<accession>A0AAD7E6U5</accession>
<dbReference type="EMBL" id="JARIHO010000147">
    <property type="protein sequence ID" value="KAJ7300971.1"/>
    <property type="molecule type" value="Genomic_DNA"/>
</dbReference>
<keyword evidence="3" id="KW-1185">Reference proteome</keyword>
<name>A0AAD7E6U5_9AGAR</name>
<proteinExistence type="predicted"/>
<feature type="compositionally biased region" description="Polar residues" evidence="1">
    <location>
        <begin position="427"/>
        <end position="441"/>
    </location>
</feature>
<gene>
    <name evidence="2" type="ORF">DFH08DRAFT_996451</name>
</gene>
<feature type="compositionally biased region" description="Polar residues" evidence="1">
    <location>
        <begin position="295"/>
        <end position="304"/>
    </location>
</feature>
<feature type="region of interest" description="Disordered" evidence="1">
    <location>
        <begin position="252"/>
        <end position="306"/>
    </location>
</feature>
<dbReference type="AlphaFoldDB" id="A0AAD7E6U5"/>